<reference evidence="1 2" key="1">
    <citation type="submission" date="2015-03" db="EMBL/GenBank/DDBJ databases">
        <authorList>
            <person name="Krishnan R."/>
            <person name="Midha S."/>
            <person name="Patil P.B."/>
            <person name="Rameshkumar N."/>
        </authorList>
    </citation>
    <scope>NUCLEOTIDE SEQUENCE [LARGE SCALE GENOMIC DNA]</scope>
    <source>
        <strain evidence="1 2">L1E11</strain>
    </source>
</reference>
<dbReference type="InterPro" id="IPR026349">
    <property type="entry name" value="CHP04255"/>
</dbReference>
<name>A0ABX5LX22_9GAMM</name>
<evidence type="ECO:0008006" key="3">
    <source>
        <dbReference type="Google" id="ProtNLM"/>
    </source>
</evidence>
<comment type="caution">
    <text evidence="1">The sequence shown here is derived from an EMBL/GenBank/DDBJ whole genome shotgun (WGS) entry which is preliminary data.</text>
</comment>
<organism evidence="1 2">
    <name type="scientific">Pokkaliibacter plantistimulans</name>
    <dbReference type="NCBI Taxonomy" id="1635171"/>
    <lineage>
        <taxon>Bacteria</taxon>
        <taxon>Pseudomonadati</taxon>
        <taxon>Pseudomonadota</taxon>
        <taxon>Gammaproteobacteria</taxon>
        <taxon>Oceanospirillales</taxon>
        <taxon>Balneatrichaceae</taxon>
        <taxon>Pokkaliibacter</taxon>
    </lineage>
</organism>
<evidence type="ECO:0000313" key="2">
    <source>
        <dbReference type="Proteomes" id="UP000248090"/>
    </source>
</evidence>
<dbReference type="RefSeq" id="WP_110188619.1">
    <property type="nucleotide sequence ID" value="NZ_CP177354.1"/>
</dbReference>
<dbReference type="Proteomes" id="UP000248090">
    <property type="component" value="Unassembled WGS sequence"/>
</dbReference>
<sequence>MGQKMKNAPVYFTIAQVRHNPVLRLGSYAPDIQDRMRKAGYPDFKKGIAMAFTLAPQLGDAPQPQPPVVEQVERLMFFSTDSTRGFIVEQNALSFHTTEYETFESLADEFMRGLAIVHECVTLAHSERIGLRYLDAVVPPGGETGLTDYLAPGVLGLSSRLPEEVTVSHSFAETHIQTAKCAVLARTIIQSGPLGFPMDLQPIGMKVADRFREINGVHAIVDTDASIEGRHPFNLELIKSQLQVLRDGVGIAFDATVTPIAVSAWNS</sequence>
<keyword evidence="2" id="KW-1185">Reference proteome</keyword>
<proteinExistence type="predicted"/>
<dbReference type="EMBL" id="LAPT01000087">
    <property type="protein sequence ID" value="PXF30053.1"/>
    <property type="molecule type" value="Genomic_DNA"/>
</dbReference>
<protein>
    <recommendedName>
        <fullName evidence="3">TIGR04255 family protein</fullName>
    </recommendedName>
</protein>
<evidence type="ECO:0000313" key="1">
    <source>
        <dbReference type="EMBL" id="PXF30053.1"/>
    </source>
</evidence>
<dbReference type="NCBIfam" id="TIGR04255">
    <property type="entry name" value="sporadTIGR04255"/>
    <property type="match status" value="1"/>
</dbReference>
<accession>A0ABX5LX22</accession>
<gene>
    <name evidence="1" type="ORF">WH50_17530</name>
</gene>